<dbReference type="EMBL" id="JADPUN010000260">
    <property type="protein sequence ID" value="MBF9133223.1"/>
    <property type="molecule type" value="Genomic_DNA"/>
</dbReference>
<keyword evidence="2" id="KW-1185">Reference proteome</keyword>
<accession>A0ABS0H4T4</accession>
<evidence type="ECO:0000313" key="2">
    <source>
        <dbReference type="Proteomes" id="UP000638560"/>
    </source>
</evidence>
<comment type="caution">
    <text evidence="1">The sequence shown here is derived from an EMBL/GenBank/DDBJ whole genome shotgun (WGS) entry which is preliminary data.</text>
</comment>
<name>A0ABS0H4T4_9ACTN</name>
<gene>
    <name evidence="1" type="ORF">I0C86_30305</name>
</gene>
<evidence type="ECO:0000313" key="1">
    <source>
        <dbReference type="EMBL" id="MBF9133223.1"/>
    </source>
</evidence>
<organism evidence="1 2">
    <name type="scientific">Plantactinospora alkalitolerans</name>
    <dbReference type="NCBI Taxonomy" id="2789879"/>
    <lineage>
        <taxon>Bacteria</taxon>
        <taxon>Bacillati</taxon>
        <taxon>Actinomycetota</taxon>
        <taxon>Actinomycetes</taxon>
        <taxon>Micromonosporales</taxon>
        <taxon>Micromonosporaceae</taxon>
        <taxon>Plantactinospora</taxon>
    </lineage>
</organism>
<proteinExistence type="predicted"/>
<sequence>MSDLWDEVRVRIDAADVDALADLLAGLGDGDRTALVPHLDGHIPALAEPEPVVLPPLEPEPLPDLPTSGFITVGFVAYDKELPSDLQGVREMMARQRTRQREHERAWQRRRLEEDARWAASRLNDSRRAATGFALVACTLKAPDAVKLLHRPWSVGPAPQVSPEVVPALLRVRGSAWCTTLARGLLRRTRPRTQGVRWAFTEALLRSVDADVPDTPAAAAQYVALDRGHPLAPLLAADPWLDHMLSTYLFDDDGVANAFSSGAAARAWPAALLELAGSARVDRGLLVAGCLRRLRAGGRKGVLQSYLGLVRDLAPTAEESAGHTQELIGLLTAPMSTVADFAYTCLQAVHRSAGLDPLSLAEITQNMLCRPEKKLVRAHLAWLRPMPLDDLVEGLVVGLHHPVPELAERTLDLVETRLAGLSEKARERLAAEVPALDGTVGNRLAAALGTAAPAVVPAPVLAAAELPREMPSPLDLGALAGELSVLLRNGDTDPVRHEAVLDGLVRAANGDRDLAARVLEPLITHWYGYWPALIAATFGRSVGSPGRQIPREHAPLSLFVNGRLAELRPRLIHQPPPGLLATPATVAGHVDPARVLNLLQQADRDRWQPAAGDLTQALLRLPREVEPAVHAAAARLSSPAGRRFAAWLADGVTDARTWIEEVDETTYDRSRRIAMLDLAGLPAEIGDARTAAERSASAWHMPSLALWPMITPSHREIAAAHLQPVVALAVDHQNPGTGFLDGLAAADGPAGPATALTMVYALANRREGVRLAAGDALSTFAARPGWDSTGIGVELGILAGSDRIVLQRTLQPLTEALKAGAHDAVWQIASAALPDLLAAKPRPGLPELLTLAADAARLGRHTGQEPPGLAAITGRPGRSQLATAARKLAEALR</sequence>
<dbReference type="Proteomes" id="UP000638560">
    <property type="component" value="Unassembled WGS sequence"/>
</dbReference>
<evidence type="ECO:0008006" key="3">
    <source>
        <dbReference type="Google" id="ProtNLM"/>
    </source>
</evidence>
<reference evidence="1 2" key="1">
    <citation type="submission" date="2020-11" db="EMBL/GenBank/DDBJ databases">
        <title>A novel isolate from a Black sea contaminated sediment with potential to produce alkanes: Plantactinospora alkalitolerans sp. nov.</title>
        <authorList>
            <person name="Carro L."/>
            <person name="Veyisoglu A."/>
            <person name="Guven K."/>
            <person name="Schumann P."/>
            <person name="Klenk H.-P."/>
            <person name="Sahin N."/>
        </authorList>
    </citation>
    <scope>NUCLEOTIDE SEQUENCE [LARGE SCALE GENOMIC DNA]</scope>
    <source>
        <strain evidence="1 2">S1510</strain>
    </source>
</reference>
<protein>
    <recommendedName>
        <fullName evidence="3">Secreted protein</fullName>
    </recommendedName>
</protein>
<dbReference type="RefSeq" id="WP_196204725.1">
    <property type="nucleotide sequence ID" value="NZ_JADPUN010000260.1"/>
</dbReference>